<protein>
    <submittedName>
        <fullName evidence="2">F-box domain-containing protein</fullName>
    </submittedName>
</protein>
<reference evidence="2" key="1">
    <citation type="submission" date="2022-11" db="UniProtKB">
        <authorList>
            <consortium name="WormBaseParasite"/>
        </authorList>
    </citation>
    <scope>IDENTIFICATION</scope>
</reference>
<accession>A0A915DB72</accession>
<evidence type="ECO:0000313" key="2">
    <source>
        <dbReference type="WBParaSite" id="jg18071"/>
    </source>
</evidence>
<name>A0A915DB72_9BILA</name>
<keyword evidence="1" id="KW-1185">Reference proteome</keyword>
<dbReference type="WBParaSite" id="jg18071">
    <property type="protein sequence ID" value="jg18071"/>
    <property type="gene ID" value="jg18071"/>
</dbReference>
<organism evidence="1 2">
    <name type="scientific">Ditylenchus dipsaci</name>
    <dbReference type="NCBI Taxonomy" id="166011"/>
    <lineage>
        <taxon>Eukaryota</taxon>
        <taxon>Metazoa</taxon>
        <taxon>Ecdysozoa</taxon>
        <taxon>Nematoda</taxon>
        <taxon>Chromadorea</taxon>
        <taxon>Rhabditida</taxon>
        <taxon>Tylenchina</taxon>
        <taxon>Tylenchomorpha</taxon>
        <taxon>Sphaerularioidea</taxon>
        <taxon>Anguinidae</taxon>
        <taxon>Anguininae</taxon>
        <taxon>Ditylenchus</taxon>
    </lineage>
</organism>
<sequence length="297" mass="35193">MSAFSADVLFQVLSFLTRSEFSKLAVTCKQLNHVTEKHFSTAPLYSIDHLYISHPSNSSQFDCCNYPNFNLLETSTFNCSLKTLQQYSNSNKCVIRFVTLYLNRAILSVECKQELESISNLWKGGKLVLWPLATKNDQEQRSLFQEVFGWSNIFTCSHLILYFCGESTEVGYKFHLRPLFYNFDVVDFVYLEHWFGVDELIEFLENSPRHRDQPLKISFCLYDWQKLNGLLSRTKEWFCLSKYPCSFQLEIRPFINLLYDTSKYFKLTNQVTREHLEFCLSAMEKHNHIYVLRRFFM</sequence>
<proteinExistence type="predicted"/>
<dbReference type="AlphaFoldDB" id="A0A915DB72"/>
<evidence type="ECO:0000313" key="1">
    <source>
        <dbReference type="Proteomes" id="UP000887574"/>
    </source>
</evidence>
<dbReference type="Proteomes" id="UP000887574">
    <property type="component" value="Unplaced"/>
</dbReference>